<sequence>MEYEFRRDMLSGTPGASFSMEHQVMGQWFSEELGNDVERCAQVNQAIVSLQQGKLNEWQLVGGDLTLQMDAEQVRIYANVLDFENDTELDEDLSLYDAESEAFCGLEDFQQVMASWQQFIAEH</sequence>
<dbReference type="Proteomes" id="UP001201549">
    <property type="component" value="Unassembled WGS sequence"/>
</dbReference>
<keyword evidence="4" id="KW-1185">Reference proteome</keyword>
<reference evidence="4" key="1">
    <citation type="submission" date="2023-07" db="EMBL/GenBank/DDBJ databases">
        <title>Shewanella mangrovi sp. nov., an acetaldehyde- degrading bacterium isolated from mangrove sediment.</title>
        <authorList>
            <person name="Liu Y."/>
        </authorList>
    </citation>
    <scope>NUCLEOTIDE SEQUENCE [LARGE SCALE GENOMIC DNA]</scope>
    <source>
        <strain evidence="4">C32</strain>
    </source>
</reference>
<proteinExistence type="inferred from homology"/>
<organism evidence="3 4">
    <name type="scientific">Shewanella electrica</name>
    <dbReference type="NCBI Taxonomy" id="515560"/>
    <lineage>
        <taxon>Bacteria</taxon>
        <taxon>Pseudomonadati</taxon>
        <taxon>Pseudomonadota</taxon>
        <taxon>Gammaproteobacteria</taxon>
        <taxon>Alteromonadales</taxon>
        <taxon>Shewanellaceae</taxon>
        <taxon>Shewanella</taxon>
    </lineage>
</organism>
<dbReference type="Pfam" id="PF06062">
    <property type="entry name" value="UPF0231"/>
    <property type="match status" value="1"/>
</dbReference>
<evidence type="ECO:0000313" key="4">
    <source>
        <dbReference type="Proteomes" id="UP001201549"/>
    </source>
</evidence>
<name>A0ABT2FIU5_9GAMM</name>
<protein>
    <recommendedName>
        <fullName evidence="2">UPF0231 protein L9G74_07405</fullName>
    </recommendedName>
</protein>
<dbReference type="RefSeq" id="WP_238895663.1">
    <property type="nucleotide sequence ID" value="NZ_JAKOGG010000004.1"/>
</dbReference>
<dbReference type="InterPro" id="IPR008249">
    <property type="entry name" value="UPF0231"/>
</dbReference>
<comment type="caution">
    <text evidence="3">The sequence shown here is derived from an EMBL/GenBank/DDBJ whole genome shotgun (WGS) entry which is preliminary data.</text>
</comment>
<evidence type="ECO:0000313" key="3">
    <source>
        <dbReference type="EMBL" id="MCS4556257.1"/>
    </source>
</evidence>
<dbReference type="PIRSF" id="PIRSF006287">
    <property type="entry name" value="UCP006287"/>
    <property type="match status" value="1"/>
</dbReference>
<evidence type="ECO:0000256" key="2">
    <source>
        <dbReference type="HAMAP-Rule" id="MF_01053"/>
    </source>
</evidence>
<comment type="similarity">
    <text evidence="1 2">Belongs to the UPF0231 family.</text>
</comment>
<accession>A0ABT2FIU5</accession>
<gene>
    <name evidence="3" type="ORF">L9G74_07405</name>
</gene>
<dbReference type="HAMAP" id="MF_01053">
    <property type="entry name" value="UPF0231"/>
    <property type="match status" value="1"/>
</dbReference>
<dbReference type="EMBL" id="JAKOGG010000004">
    <property type="protein sequence ID" value="MCS4556257.1"/>
    <property type="molecule type" value="Genomic_DNA"/>
</dbReference>
<evidence type="ECO:0000256" key="1">
    <source>
        <dbReference type="ARBA" id="ARBA00005367"/>
    </source>
</evidence>